<dbReference type="Gene3D" id="1.10.287.950">
    <property type="entry name" value="Methyl-accepting chemotaxis protein"/>
    <property type="match status" value="1"/>
</dbReference>
<keyword evidence="4" id="KW-0175">Coiled coil</keyword>
<evidence type="ECO:0000256" key="1">
    <source>
        <dbReference type="ARBA" id="ARBA00023224"/>
    </source>
</evidence>
<dbReference type="PRINTS" id="PR00260">
    <property type="entry name" value="CHEMTRNSDUCR"/>
</dbReference>
<proteinExistence type="inferred from homology"/>
<gene>
    <name evidence="7" type="ORF">CEY16_00160</name>
</gene>
<comment type="similarity">
    <text evidence="2">Belongs to the methyl-accepting chemotaxis (MCP) protein family.</text>
</comment>
<evidence type="ECO:0000259" key="6">
    <source>
        <dbReference type="PROSITE" id="PS50111"/>
    </source>
</evidence>
<protein>
    <recommendedName>
        <fullName evidence="6">Methyl-accepting transducer domain-containing protein</fullName>
    </recommendedName>
</protein>
<evidence type="ECO:0000313" key="7">
    <source>
        <dbReference type="EMBL" id="PKR78210.1"/>
    </source>
</evidence>
<name>A0A2I0QVR8_9BACI</name>
<dbReference type="GO" id="GO:0006935">
    <property type="term" value="P:chemotaxis"/>
    <property type="evidence" value="ECO:0007669"/>
    <property type="project" value="InterPro"/>
</dbReference>
<dbReference type="GO" id="GO:0016020">
    <property type="term" value="C:membrane"/>
    <property type="evidence" value="ECO:0007669"/>
    <property type="project" value="InterPro"/>
</dbReference>
<dbReference type="EMBL" id="PJNH01000001">
    <property type="protein sequence ID" value="PKR78210.1"/>
    <property type="molecule type" value="Genomic_DNA"/>
</dbReference>
<dbReference type="Pfam" id="PF00015">
    <property type="entry name" value="MCPsignal"/>
    <property type="match status" value="1"/>
</dbReference>
<keyword evidence="5" id="KW-0472">Membrane</keyword>
<evidence type="ECO:0000256" key="5">
    <source>
        <dbReference type="SAM" id="Phobius"/>
    </source>
</evidence>
<evidence type="ECO:0000313" key="8">
    <source>
        <dbReference type="Proteomes" id="UP000243524"/>
    </source>
</evidence>
<accession>A0A2I0QVR8</accession>
<keyword evidence="8" id="KW-1185">Reference proteome</keyword>
<dbReference type="PANTHER" id="PTHR32089:SF112">
    <property type="entry name" value="LYSOZYME-LIKE PROTEIN-RELATED"/>
    <property type="match status" value="1"/>
</dbReference>
<evidence type="ECO:0000256" key="2">
    <source>
        <dbReference type="ARBA" id="ARBA00029447"/>
    </source>
</evidence>
<dbReference type="OrthoDB" id="242546at2"/>
<feature type="transmembrane region" description="Helical" evidence="5">
    <location>
        <begin position="17"/>
        <end position="38"/>
    </location>
</feature>
<sequence length="492" mass="54441">MKAVDELKLNDVKKKNLLVLIAFSFSVIAAMGVTLIEGDFTGSIFYGSELAFLIGSYLVIRYLIKREFIFPYVMSIIAYSFVLSSIFILGGGLSTVVVLFFLLFLSTVHLTRPVFLIGYILGGIALYLNSIFAEVERAVLQENINSIMVAYILAGVMSLILIFLNRKQFLHIENLLSNSELETQQKEQERQDLQQNVNDIIHKITNVNSKVQGNIDSQSELSEAINEVTSGSTVQSDKISDIAQNAENTYQQMMSMLDETHALKEEFNQSTDIASTGNSLSKQLSTNMNEFQSHVEELSQAFHTLSSKISETNSFSQDIINISEQTNLLALNASIEAARAGEAGKGFSVVADEIRNLAEMTNQTAEKITSNLKDVNTTNDSALDKMNTNKEMVNENLEKTDQVNQAFSNLSTKLESLHNKFTSFEELASTVKDNSSIVEESTSELASVIEQASASLEEMSATVENLNHQNKLIGEEMVETEKVAVSLTTKES</sequence>
<dbReference type="PANTHER" id="PTHR32089">
    <property type="entry name" value="METHYL-ACCEPTING CHEMOTAXIS PROTEIN MCPB"/>
    <property type="match status" value="1"/>
</dbReference>
<dbReference type="GO" id="GO:0007165">
    <property type="term" value="P:signal transduction"/>
    <property type="evidence" value="ECO:0007669"/>
    <property type="project" value="UniProtKB-KW"/>
</dbReference>
<feature type="coiled-coil region" evidence="4">
    <location>
        <begin position="449"/>
        <end position="476"/>
    </location>
</feature>
<keyword evidence="5" id="KW-0812">Transmembrane</keyword>
<keyword evidence="5" id="KW-1133">Transmembrane helix</keyword>
<feature type="transmembrane region" description="Helical" evidence="5">
    <location>
        <begin position="44"/>
        <end position="64"/>
    </location>
</feature>
<dbReference type="InterPro" id="IPR004089">
    <property type="entry name" value="MCPsignal_dom"/>
</dbReference>
<reference evidence="7 8" key="1">
    <citation type="submission" date="2017-06" db="EMBL/GenBank/DDBJ databases">
        <title>the draft geome sequence of Illustriluteabacillus marina B3227.</title>
        <authorList>
            <person name="He R.-H."/>
            <person name="Du Z.-J."/>
        </authorList>
    </citation>
    <scope>NUCLEOTIDE SEQUENCE [LARGE SCALE GENOMIC DNA]</scope>
    <source>
        <strain evidence="7 8">B3227</strain>
    </source>
</reference>
<feature type="transmembrane region" description="Helical" evidence="5">
    <location>
        <begin position="144"/>
        <end position="164"/>
    </location>
</feature>
<dbReference type="InterPro" id="IPR004090">
    <property type="entry name" value="Chemotax_Me-accpt_rcpt"/>
</dbReference>
<dbReference type="Proteomes" id="UP000243524">
    <property type="component" value="Unassembled WGS sequence"/>
</dbReference>
<dbReference type="GO" id="GO:0004888">
    <property type="term" value="F:transmembrane signaling receptor activity"/>
    <property type="evidence" value="ECO:0007669"/>
    <property type="project" value="InterPro"/>
</dbReference>
<dbReference type="AlphaFoldDB" id="A0A2I0QVR8"/>
<feature type="transmembrane region" description="Helical" evidence="5">
    <location>
        <begin position="114"/>
        <end position="132"/>
    </location>
</feature>
<feature type="domain" description="Methyl-accepting transducer" evidence="6">
    <location>
        <begin position="210"/>
        <end position="449"/>
    </location>
</feature>
<evidence type="ECO:0000256" key="3">
    <source>
        <dbReference type="PROSITE-ProRule" id="PRU00284"/>
    </source>
</evidence>
<dbReference type="RefSeq" id="WP_101329882.1">
    <property type="nucleotide sequence ID" value="NZ_PJNH01000001.1"/>
</dbReference>
<dbReference type="SMART" id="SM00283">
    <property type="entry name" value="MA"/>
    <property type="match status" value="1"/>
</dbReference>
<comment type="caution">
    <text evidence="7">The sequence shown here is derived from an EMBL/GenBank/DDBJ whole genome shotgun (WGS) entry which is preliminary data.</text>
</comment>
<dbReference type="SUPFAM" id="SSF58104">
    <property type="entry name" value="Methyl-accepting chemotaxis protein (MCP) signaling domain"/>
    <property type="match status" value="1"/>
</dbReference>
<keyword evidence="1 3" id="KW-0807">Transducer</keyword>
<feature type="transmembrane region" description="Helical" evidence="5">
    <location>
        <begin position="76"/>
        <end position="102"/>
    </location>
</feature>
<evidence type="ECO:0000256" key="4">
    <source>
        <dbReference type="SAM" id="Coils"/>
    </source>
</evidence>
<feature type="coiled-coil region" evidence="4">
    <location>
        <begin position="172"/>
        <end position="203"/>
    </location>
</feature>
<dbReference type="PROSITE" id="PS50111">
    <property type="entry name" value="CHEMOTAXIS_TRANSDUC_2"/>
    <property type="match status" value="1"/>
</dbReference>
<organism evidence="7 8">
    <name type="scientific">Halalkalibacillus sediminis</name>
    <dbReference type="NCBI Taxonomy" id="2018042"/>
    <lineage>
        <taxon>Bacteria</taxon>
        <taxon>Bacillati</taxon>
        <taxon>Bacillota</taxon>
        <taxon>Bacilli</taxon>
        <taxon>Bacillales</taxon>
        <taxon>Bacillaceae</taxon>
        <taxon>Halalkalibacillus</taxon>
    </lineage>
</organism>